<keyword evidence="2" id="KW-1185">Reference proteome</keyword>
<proteinExistence type="predicted"/>
<dbReference type="EMBL" id="JABSTQ010010659">
    <property type="protein sequence ID" value="KAG0419122.1"/>
    <property type="molecule type" value="Genomic_DNA"/>
</dbReference>
<sequence length="123" mass="13430">MAADESFAEFVYIVLSGDEILYNDMGDTRSKHVPRRCFADRLNPLQHFSGGECFVRFRFTKATVASILLSLPLEGSASINSLPPSPTLQLLVALSVYDAGRFQVVTGNLVNMPQPAVGRAARL</sequence>
<gene>
    <name evidence="1" type="ORF">HPB47_004340</name>
</gene>
<organism evidence="1 2">
    <name type="scientific">Ixodes persulcatus</name>
    <name type="common">Taiga tick</name>
    <dbReference type="NCBI Taxonomy" id="34615"/>
    <lineage>
        <taxon>Eukaryota</taxon>
        <taxon>Metazoa</taxon>
        <taxon>Ecdysozoa</taxon>
        <taxon>Arthropoda</taxon>
        <taxon>Chelicerata</taxon>
        <taxon>Arachnida</taxon>
        <taxon>Acari</taxon>
        <taxon>Parasitiformes</taxon>
        <taxon>Ixodida</taxon>
        <taxon>Ixodoidea</taxon>
        <taxon>Ixodidae</taxon>
        <taxon>Ixodinae</taxon>
        <taxon>Ixodes</taxon>
    </lineage>
</organism>
<protein>
    <submittedName>
        <fullName evidence="1">Uncharacterized protein</fullName>
    </submittedName>
</protein>
<evidence type="ECO:0000313" key="2">
    <source>
        <dbReference type="Proteomes" id="UP000805193"/>
    </source>
</evidence>
<accession>A0AC60PGT1</accession>
<name>A0AC60PGT1_IXOPE</name>
<evidence type="ECO:0000313" key="1">
    <source>
        <dbReference type="EMBL" id="KAG0419122.1"/>
    </source>
</evidence>
<reference evidence="1 2" key="1">
    <citation type="journal article" date="2020" name="Cell">
        <title>Large-Scale Comparative Analyses of Tick Genomes Elucidate Their Genetic Diversity and Vector Capacities.</title>
        <authorList>
            <consortium name="Tick Genome and Microbiome Consortium (TIGMIC)"/>
            <person name="Jia N."/>
            <person name="Wang J."/>
            <person name="Shi W."/>
            <person name="Du L."/>
            <person name="Sun Y."/>
            <person name="Zhan W."/>
            <person name="Jiang J.F."/>
            <person name="Wang Q."/>
            <person name="Zhang B."/>
            <person name="Ji P."/>
            <person name="Bell-Sakyi L."/>
            <person name="Cui X.M."/>
            <person name="Yuan T.T."/>
            <person name="Jiang B.G."/>
            <person name="Yang W.F."/>
            <person name="Lam T.T."/>
            <person name="Chang Q.C."/>
            <person name="Ding S.J."/>
            <person name="Wang X.J."/>
            <person name="Zhu J.G."/>
            <person name="Ruan X.D."/>
            <person name="Zhao L."/>
            <person name="Wei J.T."/>
            <person name="Ye R.Z."/>
            <person name="Que T.C."/>
            <person name="Du C.H."/>
            <person name="Zhou Y.H."/>
            <person name="Cheng J.X."/>
            <person name="Dai P.F."/>
            <person name="Guo W.B."/>
            <person name="Han X.H."/>
            <person name="Huang E.J."/>
            <person name="Li L.F."/>
            <person name="Wei W."/>
            <person name="Gao Y.C."/>
            <person name="Liu J.Z."/>
            <person name="Shao H.Z."/>
            <person name="Wang X."/>
            <person name="Wang C.C."/>
            <person name="Yang T.C."/>
            <person name="Huo Q.B."/>
            <person name="Li W."/>
            <person name="Chen H.Y."/>
            <person name="Chen S.E."/>
            <person name="Zhou L.G."/>
            <person name="Ni X.B."/>
            <person name="Tian J.H."/>
            <person name="Sheng Y."/>
            <person name="Liu T."/>
            <person name="Pan Y.S."/>
            <person name="Xia L.Y."/>
            <person name="Li J."/>
            <person name="Zhao F."/>
            <person name="Cao W.C."/>
        </authorList>
    </citation>
    <scope>NUCLEOTIDE SEQUENCE [LARGE SCALE GENOMIC DNA]</scope>
    <source>
        <strain evidence="1">Iper-2018</strain>
    </source>
</reference>
<comment type="caution">
    <text evidence="1">The sequence shown here is derived from an EMBL/GenBank/DDBJ whole genome shotgun (WGS) entry which is preliminary data.</text>
</comment>
<dbReference type="Proteomes" id="UP000805193">
    <property type="component" value="Unassembled WGS sequence"/>
</dbReference>